<dbReference type="AlphaFoldDB" id="A0A382QHE9"/>
<name>A0A382QHE9_9ZZZZ</name>
<feature type="non-terminal residue" evidence="1">
    <location>
        <position position="26"/>
    </location>
</feature>
<organism evidence="1">
    <name type="scientific">marine metagenome</name>
    <dbReference type="NCBI Taxonomy" id="408172"/>
    <lineage>
        <taxon>unclassified sequences</taxon>
        <taxon>metagenomes</taxon>
        <taxon>ecological metagenomes</taxon>
    </lineage>
</organism>
<dbReference type="EMBL" id="UINC01114519">
    <property type="protein sequence ID" value="SVC84876.1"/>
    <property type="molecule type" value="Genomic_DNA"/>
</dbReference>
<sequence length="26" mass="2872">MVLGPDEVIVADDYHTAGEPFRIVDL</sequence>
<protein>
    <submittedName>
        <fullName evidence="1">Uncharacterized protein</fullName>
    </submittedName>
</protein>
<evidence type="ECO:0000313" key="1">
    <source>
        <dbReference type="EMBL" id="SVC84876.1"/>
    </source>
</evidence>
<proteinExistence type="predicted"/>
<reference evidence="1" key="1">
    <citation type="submission" date="2018-05" db="EMBL/GenBank/DDBJ databases">
        <authorList>
            <person name="Lanie J.A."/>
            <person name="Ng W.-L."/>
            <person name="Kazmierczak K.M."/>
            <person name="Andrzejewski T.M."/>
            <person name="Davidsen T.M."/>
            <person name="Wayne K.J."/>
            <person name="Tettelin H."/>
            <person name="Glass J.I."/>
            <person name="Rusch D."/>
            <person name="Podicherti R."/>
            <person name="Tsui H.-C.T."/>
            <person name="Winkler M.E."/>
        </authorList>
    </citation>
    <scope>NUCLEOTIDE SEQUENCE</scope>
</reference>
<gene>
    <name evidence="1" type="ORF">METZ01_LOCUS337730</name>
</gene>
<accession>A0A382QHE9</accession>